<feature type="transmembrane region" description="Helical" evidence="2">
    <location>
        <begin position="229"/>
        <end position="247"/>
    </location>
</feature>
<evidence type="ECO:0000259" key="3">
    <source>
        <dbReference type="Pfam" id="PF04536"/>
    </source>
</evidence>
<evidence type="ECO:0000256" key="2">
    <source>
        <dbReference type="SAM" id="Phobius"/>
    </source>
</evidence>
<evidence type="ECO:0000313" key="5">
    <source>
        <dbReference type="Proteomes" id="UP000245212"/>
    </source>
</evidence>
<accession>A0A2V1K038</accession>
<evidence type="ECO:0000256" key="1">
    <source>
        <dbReference type="SAM" id="MobiDB-lite"/>
    </source>
</evidence>
<feature type="domain" description="TPM" evidence="3">
    <location>
        <begin position="50"/>
        <end position="172"/>
    </location>
</feature>
<dbReference type="InterPro" id="IPR007621">
    <property type="entry name" value="TPM_dom"/>
</dbReference>
<keyword evidence="2" id="KW-0812">Transmembrane</keyword>
<organism evidence="4 5">
    <name type="scientific">Corticimicrobacter populi</name>
    <dbReference type="NCBI Taxonomy" id="2175229"/>
    <lineage>
        <taxon>Bacteria</taxon>
        <taxon>Pseudomonadati</taxon>
        <taxon>Pseudomonadota</taxon>
        <taxon>Betaproteobacteria</taxon>
        <taxon>Burkholderiales</taxon>
        <taxon>Alcaligenaceae</taxon>
        <taxon>Corticimicrobacter</taxon>
    </lineage>
</organism>
<sequence>MVVAATCCIGGARLLHRHVLRYLALACWILASLLPVQAAEVPLPDLQGRVTDLTDTLTLAQRQQLDASLVGLEQRKGAQLVVVLVPTTGSDTIEQYAVRLFEQWQIGRKDVDDGILLLVAKDDRAVRIEVGYGLEGAVTDAQSGRIIREQIVPRFAEGQYDAGIVAGVDGLTRLIEGEALPPPAAPAKSGADEGMGEAWLALLMFLLVLPAWAGGLIGALAGWLLAGNWLFAAGGAVAGFLVSALIGKSGLRQHIRKSAGRGGAPGGWRGGMGRGGGRSSGGFRGGGGRSGGGGASGRW</sequence>
<reference evidence="5" key="1">
    <citation type="submission" date="2018-05" db="EMBL/GenBank/DDBJ databases">
        <authorList>
            <person name="Li Y."/>
        </authorList>
    </citation>
    <scope>NUCLEOTIDE SEQUENCE [LARGE SCALE GENOMIC DNA]</scope>
    <source>
        <strain evidence="5">3d-2-2</strain>
    </source>
</reference>
<keyword evidence="2" id="KW-1133">Transmembrane helix</keyword>
<feature type="transmembrane region" description="Helical" evidence="2">
    <location>
        <begin position="198"/>
        <end position="223"/>
    </location>
</feature>
<name>A0A2V1K038_9BURK</name>
<dbReference type="Gene3D" id="3.10.310.50">
    <property type="match status" value="1"/>
</dbReference>
<feature type="region of interest" description="Disordered" evidence="1">
    <location>
        <begin position="257"/>
        <end position="299"/>
    </location>
</feature>
<keyword evidence="5" id="KW-1185">Reference proteome</keyword>
<feature type="compositionally biased region" description="Gly residues" evidence="1">
    <location>
        <begin position="260"/>
        <end position="299"/>
    </location>
</feature>
<dbReference type="PANTHER" id="PTHR30373">
    <property type="entry name" value="UPF0603 PROTEIN YGCG"/>
    <property type="match status" value="1"/>
</dbReference>
<proteinExistence type="predicted"/>
<dbReference type="EMBL" id="QETA01000005">
    <property type="protein sequence ID" value="PWF22261.1"/>
    <property type="molecule type" value="Genomic_DNA"/>
</dbReference>
<dbReference type="AlphaFoldDB" id="A0A2V1K038"/>
<dbReference type="Pfam" id="PF04536">
    <property type="entry name" value="TPM_phosphatase"/>
    <property type="match status" value="1"/>
</dbReference>
<dbReference type="PANTHER" id="PTHR30373:SF2">
    <property type="entry name" value="UPF0603 PROTEIN YGCG"/>
    <property type="match status" value="1"/>
</dbReference>
<comment type="caution">
    <text evidence="4">The sequence shown here is derived from an EMBL/GenBank/DDBJ whole genome shotgun (WGS) entry which is preliminary data.</text>
</comment>
<protein>
    <submittedName>
        <fullName evidence="4">Dehydrogenase</fullName>
    </submittedName>
</protein>
<evidence type="ECO:0000313" key="4">
    <source>
        <dbReference type="EMBL" id="PWF22261.1"/>
    </source>
</evidence>
<dbReference type="RefSeq" id="WP_109062499.1">
    <property type="nucleotide sequence ID" value="NZ_QETA01000005.1"/>
</dbReference>
<gene>
    <name evidence="4" type="ORF">DD235_12905</name>
</gene>
<keyword evidence="2" id="KW-0472">Membrane</keyword>
<dbReference type="Proteomes" id="UP000245212">
    <property type="component" value="Unassembled WGS sequence"/>
</dbReference>